<protein>
    <submittedName>
        <fullName evidence="2">Uncharacterized protein</fullName>
    </submittedName>
</protein>
<keyword evidence="1" id="KW-1133">Transmembrane helix</keyword>
<dbReference type="Proteomes" id="UP000193560">
    <property type="component" value="Unassembled WGS sequence"/>
</dbReference>
<keyword evidence="1" id="KW-0472">Membrane</keyword>
<gene>
    <name evidence="2" type="ORF">BCR42DRAFT_68396</name>
</gene>
<proteinExistence type="predicted"/>
<sequence>MAFAQQQRRPRHRSSPLMLQLKMNFPFILYLPLITTFYHLARFTPILSLHLLLLSQILTGMTLAQQYALRLLIPPLPFQIYCHQHHQQ</sequence>
<feature type="transmembrane region" description="Helical" evidence="1">
    <location>
        <begin position="21"/>
        <end position="40"/>
    </location>
</feature>
<dbReference type="AlphaFoldDB" id="A0A1X2ICA6"/>
<organism evidence="2 3">
    <name type="scientific">Absidia repens</name>
    <dbReference type="NCBI Taxonomy" id="90262"/>
    <lineage>
        <taxon>Eukaryota</taxon>
        <taxon>Fungi</taxon>
        <taxon>Fungi incertae sedis</taxon>
        <taxon>Mucoromycota</taxon>
        <taxon>Mucoromycotina</taxon>
        <taxon>Mucoromycetes</taxon>
        <taxon>Mucorales</taxon>
        <taxon>Cunninghamellaceae</taxon>
        <taxon>Absidia</taxon>
    </lineage>
</organism>
<comment type="caution">
    <text evidence="2">The sequence shown here is derived from an EMBL/GenBank/DDBJ whole genome shotgun (WGS) entry which is preliminary data.</text>
</comment>
<evidence type="ECO:0000313" key="2">
    <source>
        <dbReference type="EMBL" id="ORZ13681.1"/>
    </source>
</evidence>
<accession>A0A1X2ICA6</accession>
<keyword evidence="1" id="KW-0812">Transmembrane</keyword>
<evidence type="ECO:0000256" key="1">
    <source>
        <dbReference type="SAM" id="Phobius"/>
    </source>
</evidence>
<reference evidence="2 3" key="1">
    <citation type="submission" date="2016-07" db="EMBL/GenBank/DDBJ databases">
        <title>Pervasive Adenine N6-methylation of Active Genes in Fungi.</title>
        <authorList>
            <consortium name="DOE Joint Genome Institute"/>
            <person name="Mondo S.J."/>
            <person name="Dannebaum R.O."/>
            <person name="Kuo R.C."/>
            <person name="Labutti K."/>
            <person name="Haridas S."/>
            <person name="Kuo A."/>
            <person name="Salamov A."/>
            <person name="Ahrendt S.R."/>
            <person name="Lipzen A."/>
            <person name="Sullivan W."/>
            <person name="Andreopoulos W.B."/>
            <person name="Clum A."/>
            <person name="Lindquist E."/>
            <person name="Daum C."/>
            <person name="Ramamoorthy G.K."/>
            <person name="Gryganskyi A."/>
            <person name="Culley D."/>
            <person name="Magnuson J.K."/>
            <person name="James T.Y."/>
            <person name="O'Malley M.A."/>
            <person name="Stajich J.E."/>
            <person name="Spatafora J.W."/>
            <person name="Visel A."/>
            <person name="Grigoriev I.V."/>
        </authorList>
    </citation>
    <scope>NUCLEOTIDE SEQUENCE [LARGE SCALE GENOMIC DNA]</scope>
    <source>
        <strain evidence="2 3">NRRL 1336</strain>
    </source>
</reference>
<keyword evidence="3" id="KW-1185">Reference proteome</keyword>
<dbReference type="EMBL" id="MCGE01000016">
    <property type="protein sequence ID" value="ORZ13681.1"/>
    <property type="molecule type" value="Genomic_DNA"/>
</dbReference>
<name>A0A1X2ICA6_9FUNG</name>
<evidence type="ECO:0000313" key="3">
    <source>
        <dbReference type="Proteomes" id="UP000193560"/>
    </source>
</evidence>